<sequence>MTNYETDGGRPRRSVDRGARIEAYADLIHVVCPGCGGRADVVPRPGLPELRYHTELLFRPRRLACVRCATVRDWEAERRGGALIAATLGGPDEPFFGQPLWLRTPCRGKVLWAYNERHIDALEHYLAAGLRERDGHPHMSMLTRLPAWMKAAGHREDVLRGLSRMRELLHADAPADRPSSAVASGPGRLARPVRASWSPPY</sequence>
<comment type="caution">
    <text evidence="1">The sequence shown here is derived from an EMBL/GenBank/DDBJ whole genome shotgun (WGS) entry which is preliminary data.</text>
</comment>
<evidence type="ECO:0000313" key="2">
    <source>
        <dbReference type="Proteomes" id="UP001377168"/>
    </source>
</evidence>
<keyword evidence="2" id="KW-1185">Reference proteome</keyword>
<organism evidence="1 2">
    <name type="scientific">Streptomyces achmelvichensis</name>
    <dbReference type="NCBI Taxonomy" id="3134111"/>
    <lineage>
        <taxon>Bacteria</taxon>
        <taxon>Bacillati</taxon>
        <taxon>Actinomycetota</taxon>
        <taxon>Actinomycetes</taxon>
        <taxon>Kitasatosporales</taxon>
        <taxon>Streptomycetaceae</taxon>
        <taxon>Streptomyces</taxon>
    </lineage>
</organism>
<accession>A0ACC6Q1R5</accession>
<protein>
    <submittedName>
        <fullName evidence="1">Uncharacterized protein</fullName>
    </submittedName>
</protein>
<proteinExistence type="predicted"/>
<dbReference type="Proteomes" id="UP001377168">
    <property type="component" value="Unassembled WGS sequence"/>
</dbReference>
<name>A0ACC6Q1R5_9ACTN</name>
<gene>
    <name evidence="1" type="ORF">WKI67_29660</name>
</gene>
<reference evidence="1" key="1">
    <citation type="submission" date="2024-03" db="EMBL/GenBank/DDBJ databases">
        <title>Novel Streptomyces species of biotechnological and ecological value are a feature of Machair soil.</title>
        <authorList>
            <person name="Prole J.R."/>
            <person name="Goodfellow M."/>
            <person name="Allenby N."/>
            <person name="Ward A.C."/>
        </authorList>
    </citation>
    <scope>NUCLEOTIDE SEQUENCE</scope>
    <source>
        <strain evidence="1">MS2.AVA.5</strain>
    </source>
</reference>
<dbReference type="EMBL" id="JBBKAJ010000022">
    <property type="protein sequence ID" value="MEJ8637541.1"/>
    <property type="molecule type" value="Genomic_DNA"/>
</dbReference>
<evidence type="ECO:0000313" key="1">
    <source>
        <dbReference type="EMBL" id="MEJ8637541.1"/>
    </source>
</evidence>